<protein>
    <submittedName>
        <fullName evidence="2">Uncharacterized protein</fullName>
    </submittedName>
</protein>
<evidence type="ECO:0000256" key="1">
    <source>
        <dbReference type="SAM" id="MobiDB-lite"/>
    </source>
</evidence>
<sequence>MTETIVVPFVSVKLSFPVWRVLWVAELSQRSRYGPQQGVGICDYAAGLRRYCSTAALIGKALLIFSGVPSLVLPLEALPTSVPVLTVFATRGGGFRDPNEVSGTDPSCRRVPPSP</sequence>
<gene>
    <name evidence="2" type="ORF">MHEL_50530</name>
</gene>
<dbReference type="Proteomes" id="UP000467148">
    <property type="component" value="Chromosome"/>
</dbReference>
<dbReference type="KEGG" id="mhev:MHEL_50530"/>
<organism evidence="2 3">
    <name type="scientific">Mycolicibacterium helvum</name>
    <dbReference type="NCBI Taxonomy" id="1534349"/>
    <lineage>
        <taxon>Bacteria</taxon>
        <taxon>Bacillati</taxon>
        <taxon>Actinomycetota</taxon>
        <taxon>Actinomycetes</taxon>
        <taxon>Mycobacteriales</taxon>
        <taxon>Mycobacteriaceae</taxon>
        <taxon>Mycolicibacterium</taxon>
    </lineage>
</organism>
<evidence type="ECO:0000313" key="3">
    <source>
        <dbReference type="Proteomes" id="UP000467148"/>
    </source>
</evidence>
<keyword evidence="3" id="KW-1185">Reference proteome</keyword>
<proteinExistence type="predicted"/>
<dbReference type="AlphaFoldDB" id="A0A7I7TCQ0"/>
<accession>A0A7I7TCQ0</accession>
<dbReference type="EMBL" id="AP022596">
    <property type="protein sequence ID" value="BBY66810.1"/>
    <property type="molecule type" value="Genomic_DNA"/>
</dbReference>
<name>A0A7I7TCQ0_9MYCO</name>
<evidence type="ECO:0000313" key="2">
    <source>
        <dbReference type="EMBL" id="BBY66810.1"/>
    </source>
</evidence>
<reference evidence="2 3" key="1">
    <citation type="journal article" date="2019" name="Emerg. Microbes Infect.">
        <title>Comprehensive subspecies identification of 175 nontuberculous mycobacteria species based on 7547 genomic profiles.</title>
        <authorList>
            <person name="Matsumoto Y."/>
            <person name="Kinjo T."/>
            <person name="Motooka D."/>
            <person name="Nabeya D."/>
            <person name="Jung N."/>
            <person name="Uechi K."/>
            <person name="Horii T."/>
            <person name="Iida T."/>
            <person name="Fujita J."/>
            <person name="Nakamura S."/>
        </authorList>
    </citation>
    <scope>NUCLEOTIDE SEQUENCE [LARGE SCALE GENOMIC DNA]</scope>
    <source>
        <strain evidence="2 3">JCM 30396</strain>
    </source>
</reference>
<feature type="region of interest" description="Disordered" evidence="1">
    <location>
        <begin position="92"/>
        <end position="115"/>
    </location>
</feature>